<comment type="caution">
    <text evidence="1">The sequence shown here is derived from an EMBL/GenBank/DDBJ whole genome shotgun (WGS) entry which is preliminary data.</text>
</comment>
<dbReference type="AlphaFoldDB" id="A0A3R6FI81"/>
<reference evidence="1 2" key="1">
    <citation type="submission" date="2018-08" db="EMBL/GenBank/DDBJ databases">
        <title>A genome reference for cultivated species of the human gut microbiota.</title>
        <authorList>
            <person name="Zou Y."/>
            <person name="Xue W."/>
            <person name="Luo G."/>
        </authorList>
    </citation>
    <scope>NUCLEOTIDE SEQUENCE [LARGE SCALE GENOMIC DNA]</scope>
    <source>
        <strain evidence="1 2">AM50-15</strain>
    </source>
</reference>
<evidence type="ECO:0000313" key="1">
    <source>
        <dbReference type="EMBL" id="RGZ48426.1"/>
    </source>
</evidence>
<name>A0A3R6FI81_9BACT</name>
<proteinExistence type="predicted"/>
<evidence type="ECO:0000313" key="2">
    <source>
        <dbReference type="Proteomes" id="UP000285173"/>
    </source>
</evidence>
<dbReference type="Proteomes" id="UP000285173">
    <property type="component" value="Unassembled WGS sequence"/>
</dbReference>
<organism evidence="1 2">
    <name type="scientific">Parabacteroides merdae</name>
    <dbReference type="NCBI Taxonomy" id="46503"/>
    <lineage>
        <taxon>Bacteria</taxon>
        <taxon>Pseudomonadati</taxon>
        <taxon>Bacteroidota</taxon>
        <taxon>Bacteroidia</taxon>
        <taxon>Bacteroidales</taxon>
        <taxon>Tannerellaceae</taxon>
        <taxon>Parabacteroides</taxon>
    </lineage>
</organism>
<protein>
    <submittedName>
        <fullName evidence="1">Uncharacterized protein</fullName>
    </submittedName>
</protein>
<sequence>MFDNRKYVIGNLSGYCFCFVSLSRKSKELRSILAMTTVFMVIDRQINGKSTFYIQKEEYLNSFIARPANC</sequence>
<dbReference type="EMBL" id="QSEF01000011">
    <property type="protein sequence ID" value="RGZ48426.1"/>
    <property type="molecule type" value="Genomic_DNA"/>
</dbReference>
<accession>A0A3R6FI81</accession>
<gene>
    <name evidence="1" type="ORF">DW986_09460</name>
</gene>